<feature type="domain" description="DUF5667" evidence="1">
    <location>
        <begin position="42"/>
        <end position="153"/>
    </location>
</feature>
<dbReference type="InterPro" id="IPR043725">
    <property type="entry name" value="DUF5667"/>
</dbReference>
<dbReference type="Pfam" id="PF18915">
    <property type="entry name" value="DUF5667"/>
    <property type="match status" value="1"/>
</dbReference>
<reference evidence="2 3" key="1">
    <citation type="journal article" date="2016" name="Environ. Microbiol.">
        <title>Genomic resolution of a cold subsurface aquifer community provides metabolic insights for novel microbes adapted to high CO concentrations.</title>
        <authorList>
            <person name="Probst A.J."/>
            <person name="Castelle C.J."/>
            <person name="Singh A."/>
            <person name="Brown C.T."/>
            <person name="Anantharaman K."/>
            <person name="Sharon I."/>
            <person name="Hug L.A."/>
            <person name="Burstein D."/>
            <person name="Emerson J.B."/>
            <person name="Thomas B.C."/>
            <person name="Banfield J.F."/>
        </authorList>
    </citation>
    <scope>NUCLEOTIDE SEQUENCE [LARGE SCALE GENOMIC DNA]</scope>
    <source>
        <strain evidence="2">CG2_30_33_16</strain>
    </source>
</reference>
<evidence type="ECO:0000313" key="3">
    <source>
        <dbReference type="Proteomes" id="UP000183758"/>
    </source>
</evidence>
<dbReference type="EMBL" id="MNZM01000070">
    <property type="protein sequence ID" value="OIP83950.1"/>
    <property type="molecule type" value="Genomic_DNA"/>
</dbReference>
<dbReference type="Proteomes" id="UP000183758">
    <property type="component" value="Unassembled WGS sequence"/>
</dbReference>
<name>A0A1J5HV67_9BACT</name>
<evidence type="ECO:0000259" key="1">
    <source>
        <dbReference type="Pfam" id="PF18915"/>
    </source>
</evidence>
<evidence type="ECO:0000313" key="2">
    <source>
        <dbReference type="EMBL" id="OIP83950.1"/>
    </source>
</evidence>
<organism evidence="2 3">
    <name type="scientific">Candidatus Roizmanbacteria bacterium CG2_30_33_16</name>
    <dbReference type="NCBI Taxonomy" id="1805340"/>
    <lineage>
        <taxon>Bacteria</taxon>
        <taxon>Candidatus Roizmaniibacteriota</taxon>
    </lineage>
</organism>
<protein>
    <recommendedName>
        <fullName evidence="1">DUF5667 domain-containing protein</fullName>
    </recommendedName>
</protein>
<accession>A0A1J5HV67</accession>
<dbReference type="AlphaFoldDB" id="A0A1J5HV67"/>
<comment type="caution">
    <text evidence="2">The sequence shown here is derived from an EMBL/GenBank/DDBJ whole genome shotgun (WGS) entry which is preliminary data.</text>
</comment>
<gene>
    <name evidence="2" type="ORF">AUK04_02930</name>
</gene>
<sequence>MKGLFIKLLLITAIFSFSIVFVYSQTMPNVENGVAYELPYAGLLPDHPLYIFKVARDQFTLWSTRDYLKKAQLYLLYSDKRLVMGQQLIKRGKSKLAITTVSKGEKYFLKIPDMLETTREQGAEATQDFVNKVKLSNVKHIEIIEKMAKEVPQGEENSLTATLNLSLQIREQLKKF</sequence>
<proteinExistence type="predicted"/>